<dbReference type="OrthoDB" id="9788272at2"/>
<dbReference type="GO" id="GO:0016779">
    <property type="term" value="F:nucleotidyltransferase activity"/>
    <property type="evidence" value="ECO:0007669"/>
    <property type="project" value="UniProtKB-KW"/>
</dbReference>
<evidence type="ECO:0000259" key="3">
    <source>
        <dbReference type="Pfam" id="PF00483"/>
    </source>
</evidence>
<protein>
    <submittedName>
        <fullName evidence="4">MurNAc alpha-1-phosphate uridylyltransferase</fullName>
    </submittedName>
</protein>
<dbReference type="EMBL" id="FOQH01000002">
    <property type="protein sequence ID" value="SFH81270.1"/>
    <property type="molecule type" value="Genomic_DNA"/>
</dbReference>
<sequence>MTPSRAMIMAAGKGTRMGALTQTAPKPMLPVAGRPLIDHALDRVVEGGAAEAVVNLHHLGEQIRAHLAGREAPRVTFSDETEALLDTGGGVRKARPLLGEAPVYVLNSDAIWTGAAPLPTLAAAWDEGRMDALLHFVRREDAVAYTRAGDFFLEDVADGVGRPVRRGEAPLAPYIYASAQIVRPAAFEGFPPGPFSTNLVWDRLLEAGRLFAVVHEGAWVDVGTPEGLAAAEALLA</sequence>
<keyword evidence="2 4" id="KW-0548">Nucleotidyltransferase</keyword>
<dbReference type="Gene3D" id="3.90.550.10">
    <property type="entry name" value="Spore Coat Polysaccharide Biosynthesis Protein SpsA, Chain A"/>
    <property type="match status" value="1"/>
</dbReference>
<dbReference type="Proteomes" id="UP000199377">
    <property type="component" value="Unassembled WGS sequence"/>
</dbReference>
<evidence type="ECO:0000313" key="5">
    <source>
        <dbReference type="Proteomes" id="UP000199377"/>
    </source>
</evidence>
<evidence type="ECO:0000256" key="1">
    <source>
        <dbReference type="ARBA" id="ARBA00022679"/>
    </source>
</evidence>
<gene>
    <name evidence="4" type="ORF">SAMN05216258_102365</name>
</gene>
<dbReference type="InterPro" id="IPR005835">
    <property type="entry name" value="NTP_transferase_dom"/>
</dbReference>
<dbReference type="STRING" id="1114924.SAMN05216258_102365"/>
<dbReference type="AlphaFoldDB" id="A0A1I3D3F0"/>
<accession>A0A1I3D3F0</accession>
<dbReference type="RefSeq" id="WP_092858355.1">
    <property type="nucleotide sequence ID" value="NZ_FOQH01000002.1"/>
</dbReference>
<organism evidence="4 5">
    <name type="scientific">Albimonas pacifica</name>
    <dbReference type="NCBI Taxonomy" id="1114924"/>
    <lineage>
        <taxon>Bacteria</taxon>
        <taxon>Pseudomonadati</taxon>
        <taxon>Pseudomonadota</taxon>
        <taxon>Alphaproteobacteria</taxon>
        <taxon>Rhodobacterales</taxon>
        <taxon>Paracoccaceae</taxon>
        <taxon>Albimonas</taxon>
    </lineage>
</organism>
<reference evidence="4 5" key="1">
    <citation type="submission" date="2016-10" db="EMBL/GenBank/DDBJ databases">
        <authorList>
            <person name="de Groot N.N."/>
        </authorList>
    </citation>
    <scope>NUCLEOTIDE SEQUENCE [LARGE SCALE GENOMIC DNA]</scope>
    <source>
        <strain evidence="4 5">CGMCC 1.11030</strain>
    </source>
</reference>
<dbReference type="SUPFAM" id="SSF53448">
    <property type="entry name" value="Nucleotide-diphospho-sugar transferases"/>
    <property type="match status" value="1"/>
</dbReference>
<dbReference type="PANTHER" id="PTHR43584:SF8">
    <property type="entry name" value="N-ACETYLMURAMATE ALPHA-1-PHOSPHATE URIDYLYLTRANSFERASE"/>
    <property type="match status" value="1"/>
</dbReference>
<evidence type="ECO:0000313" key="4">
    <source>
        <dbReference type="EMBL" id="SFH81270.1"/>
    </source>
</evidence>
<evidence type="ECO:0000256" key="2">
    <source>
        <dbReference type="ARBA" id="ARBA00022695"/>
    </source>
</evidence>
<name>A0A1I3D3F0_9RHOB</name>
<dbReference type="InterPro" id="IPR029044">
    <property type="entry name" value="Nucleotide-diphossugar_trans"/>
</dbReference>
<dbReference type="PANTHER" id="PTHR43584">
    <property type="entry name" value="NUCLEOTIDYL TRANSFERASE"/>
    <property type="match status" value="1"/>
</dbReference>
<dbReference type="InterPro" id="IPR050065">
    <property type="entry name" value="GlmU-like"/>
</dbReference>
<proteinExistence type="predicted"/>
<keyword evidence="5" id="KW-1185">Reference proteome</keyword>
<dbReference type="CDD" id="cd06422">
    <property type="entry name" value="NTP_transferase_like_1"/>
    <property type="match status" value="1"/>
</dbReference>
<dbReference type="Pfam" id="PF00483">
    <property type="entry name" value="NTP_transferase"/>
    <property type="match status" value="1"/>
</dbReference>
<feature type="domain" description="Nucleotidyl transferase" evidence="3">
    <location>
        <begin position="6"/>
        <end position="233"/>
    </location>
</feature>
<keyword evidence="1 4" id="KW-0808">Transferase</keyword>